<name>A0A1I3WWG9_9HYPH</name>
<accession>A0A1I3WWG9</accession>
<protein>
    <submittedName>
        <fullName evidence="1">Uncharacterized protein</fullName>
    </submittedName>
</protein>
<evidence type="ECO:0000313" key="2">
    <source>
        <dbReference type="Proteomes" id="UP000199598"/>
    </source>
</evidence>
<comment type="caution">
    <text evidence="1">The sequence shown here is derived from an EMBL/GenBank/DDBJ whole genome shotgun (WGS) entry which is preliminary data.</text>
</comment>
<gene>
    <name evidence="1" type="ORF">SAMN04488518_102175</name>
</gene>
<keyword evidence="2" id="KW-1185">Reference proteome</keyword>
<sequence>MLDLAKSGILFEGEWAAMFSLRSDLGEVILCDAKVMWKIAV</sequence>
<evidence type="ECO:0000313" key="1">
    <source>
        <dbReference type="EMBL" id="SFK10751.1"/>
    </source>
</evidence>
<reference evidence="1 2" key="1">
    <citation type="submission" date="2016-10" db="EMBL/GenBank/DDBJ databases">
        <authorList>
            <person name="Varghese N."/>
            <person name="Submissions S."/>
        </authorList>
    </citation>
    <scope>NUCLEOTIDE SEQUENCE [LARGE SCALE GENOMIC DNA]</scope>
    <source>
        <strain evidence="1 2">DSM 16392</strain>
    </source>
</reference>
<proteinExistence type="predicted"/>
<dbReference type="Proteomes" id="UP000199598">
    <property type="component" value="Unassembled WGS sequence"/>
</dbReference>
<dbReference type="EMBL" id="FOSK01000002">
    <property type="protein sequence ID" value="SFK10751.1"/>
    <property type="molecule type" value="Genomic_DNA"/>
</dbReference>
<organism evidence="1 2">
    <name type="scientific">Pseudovibrio ascidiaceicola</name>
    <dbReference type="NCBI Taxonomy" id="285279"/>
    <lineage>
        <taxon>Bacteria</taxon>
        <taxon>Pseudomonadati</taxon>
        <taxon>Pseudomonadota</taxon>
        <taxon>Alphaproteobacteria</taxon>
        <taxon>Hyphomicrobiales</taxon>
        <taxon>Stappiaceae</taxon>
        <taxon>Pseudovibrio</taxon>
    </lineage>
</organism>